<dbReference type="GO" id="GO:0035251">
    <property type="term" value="F:UDP-glucosyltransferase activity"/>
    <property type="evidence" value="ECO:0007669"/>
    <property type="project" value="TreeGrafter"/>
</dbReference>
<dbReference type="Gene3D" id="3.40.50.2000">
    <property type="entry name" value="Glycogen Phosphorylase B"/>
    <property type="match status" value="2"/>
</dbReference>
<proteinExistence type="inferred from homology"/>
<dbReference type="PROSITE" id="PS00375">
    <property type="entry name" value="UDPGT"/>
    <property type="match status" value="1"/>
</dbReference>
<keyword evidence="3" id="KW-0328">Glycosyltransferase</keyword>
<dbReference type="SUPFAM" id="SSF53756">
    <property type="entry name" value="UDP-Glycosyltransferase/glycogen phosphorylase"/>
    <property type="match status" value="1"/>
</dbReference>
<dbReference type="PANTHER" id="PTHR48047">
    <property type="entry name" value="GLYCOSYLTRANSFERASE"/>
    <property type="match status" value="1"/>
</dbReference>
<dbReference type="PANTHER" id="PTHR48047:SF227">
    <property type="entry name" value="GLYCOSYLTRANSFERASE"/>
    <property type="match status" value="1"/>
</dbReference>
<dbReference type="FunFam" id="3.40.50.2000:FF:000107">
    <property type="entry name" value="Glycosyltransferase"/>
    <property type="match status" value="1"/>
</dbReference>
<keyword evidence="2 3" id="KW-0808">Transferase</keyword>
<keyword evidence="6" id="KW-1185">Reference proteome</keyword>
<evidence type="ECO:0000256" key="1">
    <source>
        <dbReference type="ARBA" id="ARBA00009995"/>
    </source>
</evidence>
<gene>
    <name evidence="5" type="ORF">LIER_04530</name>
</gene>
<dbReference type="InterPro" id="IPR035595">
    <property type="entry name" value="UDP_glycos_trans_CS"/>
</dbReference>
<name>A0AAV3NX27_LITER</name>
<dbReference type="InterPro" id="IPR002213">
    <property type="entry name" value="UDP_glucos_trans"/>
</dbReference>
<dbReference type="CDD" id="cd03784">
    <property type="entry name" value="GT1_Gtf-like"/>
    <property type="match status" value="1"/>
</dbReference>
<comment type="similarity">
    <text evidence="1 3">Belongs to the UDP-glycosyltransferase family.</text>
</comment>
<comment type="caution">
    <text evidence="5">The sequence shown here is derived from an EMBL/GenBank/DDBJ whole genome shotgun (WGS) entry which is preliminary data.</text>
</comment>
<dbReference type="Pfam" id="PF00201">
    <property type="entry name" value="UDPGT"/>
    <property type="match status" value="1"/>
</dbReference>
<evidence type="ECO:0000313" key="6">
    <source>
        <dbReference type="Proteomes" id="UP001454036"/>
    </source>
</evidence>
<sequence>MPGENISRRMESSSSPHFVIFPFMAYGHTIPLLHLARLLRQKQVSVTIFTTPGNSPSIRTFLQDLDVSIIELLFPQVIEGIPPGVENTEKLPSISSFLQFATSTKLMQPNFEAALETILPVNCIVSDAFLGWTQQSAKKRGIPRLLFYGMSIFAMTMYQIMGREKPHSGIISFDQPFKIPGFPSWELTRNDFDPPFCDPEPTGPYIDFMVEQLEFMFESHGLIVNTFYELERGYTDYWNKIIGPKAWCIGPLCLARPLTSPRSVLELPWYMKWLDHKSSRGEKVLYVAFGTQAQLTSEQFQEIAFGLETSGMNFLWVLRSNELDWVQGFEDRVKNRGMVVKEWVDQVEILSHVSIKGFLSHCGWNSVLESICAGVPILALPLMAEQHLNARMVVEEMGVGLRIMPEGGGFRGLVKSGEVEKMVRELMNGNEDDEVMKRAKELSQAAFRAMDSEDGSSMLTLNLLITDVSGNN</sequence>
<evidence type="ECO:0000313" key="5">
    <source>
        <dbReference type="EMBL" id="GAA0143969.1"/>
    </source>
</evidence>
<evidence type="ECO:0000256" key="4">
    <source>
        <dbReference type="RuleBase" id="RU362057"/>
    </source>
</evidence>
<organism evidence="5 6">
    <name type="scientific">Lithospermum erythrorhizon</name>
    <name type="common">Purple gromwell</name>
    <name type="synonym">Lithospermum officinale var. erythrorhizon</name>
    <dbReference type="NCBI Taxonomy" id="34254"/>
    <lineage>
        <taxon>Eukaryota</taxon>
        <taxon>Viridiplantae</taxon>
        <taxon>Streptophyta</taxon>
        <taxon>Embryophyta</taxon>
        <taxon>Tracheophyta</taxon>
        <taxon>Spermatophyta</taxon>
        <taxon>Magnoliopsida</taxon>
        <taxon>eudicotyledons</taxon>
        <taxon>Gunneridae</taxon>
        <taxon>Pentapetalae</taxon>
        <taxon>asterids</taxon>
        <taxon>lamiids</taxon>
        <taxon>Boraginales</taxon>
        <taxon>Boraginaceae</taxon>
        <taxon>Boraginoideae</taxon>
        <taxon>Lithospermeae</taxon>
        <taxon>Lithospermum</taxon>
    </lineage>
</organism>
<protein>
    <recommendedName>
        <fullName evidence="4">Glycosyltransferase</fullName>
        <ecNumber evidence="4">2.4.1.-</ecNumber>
    </recommendedName>
</protein>
<dbReference type="EMBL" id="BAABME010000585">
    <property type="protein sequence ID" value="GAA0143969.1"/>
    <property type="molecule type" value="Genomic_DNA"/>
</dbReference>
<evidence type="ECO:0000256" key="2">
    <source>
        <dbReference type="ARBA" id="ARBA00022679"/>
    </source>
</evidence>
<dbReference type="AlphaFoldDB" id="A0AAV3NX27"/>
<dbReference type="Proteomes" id="UP001454036">
    <property type="component" value="Unassembled WGS sequence"/>
</dbReference>
<dbReference type="EC" id="2.4.1.-" evidence="4"/>
<evidence type="ECO:0000256" key="3">
    <source>
        <dbReference type="RuleBase" id="RU003718"/>
    </source>
</evidence>
<accession>A0AAV3NX27</accession>
<reference evidence="5 6" key="1">
    <citation type="submission" date="2024-01" db="EMBL/GenBank/DDBJ databases">
        <title>The complete chloroplast genome sequence of Lithospermum erythrorhizon: insights into the phylogenetic relationship among Boraginaceae species and the maternal lineages of purple gromwells.</title>
        <authorList>
            <person name="Okada T."/>
            <person name="Watanabe K."/>
        </authorList>
    </citation>
    <scope>NUCLEOTIDE SEQUENCE [LARGE SCALE GENOMIC DNA]</scope>
</reference>